<organism evidence="1 2">
    <name type="scientific">Popillia japonica</name>
    <name type="common">Japanese beetle</name>
    <dbReference type="NCBI Taxonomy" id="7064"/>
    <lineage>
        <taxon>Eukaryota</taxon>
        <taxon>Metazoa</taxon>
        <taxon>Ecdysozoa</taxon>
        <taxon>Arthropoda</taxon>
        <taxon>Hexapoda</taxon>
        <taxon>Insecta</taxon>
        <taxon>Pterygota</taxon>
        <taxon>Neoptera</taxon>
        <taxon>Endopterygota</taxon>
        <taxon>Coleoptera</taxon>
        <taxon>Polyphaga</taxon>
        <taxon>Scarabaeiformia</taxon>
        <taxon>Scarabaeidae</taxon>
        <taxon>Rutelinae</taxon>
        <taxon>Popillia</taxon>
    </lineage>
</organism>
<keyword evidence="2" id="KW-1185">Reference proteome</keyword>
<evidence type="ECO:0000313" key="2">
    <source>
        <dbReference type="Proteomes" id="UP001458880"/>
    </source>
</evidence>
<name>A0AAW1NDU9_POPJA</name>
<accession>A0AAW1NDU9</accession>
<sequence length="101" mass="11037">MQRRHIHLMDLVCGILTNERWSSHQRYQLILMFQKKLGTPSCSSCSNHRGNIRAAAVAVVATIVETSSDEDIPKREGLMLESRAVPGGGIPVAKAVIQVVG</sequence>
<dbReference type="Proteomes" id="UP001458880">
    <property type="component" value="Unassembled WGS sequence"/>
</dbReference>
<protein>
    <submittedName>
        <fullName evidence="1">Uncharacterized protein</fullName>
    </submittedName>
</protein>
<comment type="caution">
    <text evidence="1">The sequence shown here is derived from an EMBL/GenBank/DDBJ whole genome shotgun (WGS) entry which is preliminary data.</text>
</comment>
<evidence type="ECO:0000313" key="1">
    <source>
        <dbReference type="EMBL" id="KAK9754884.1"/>
    </source>
</evidence>
<gene>
    <name evidence="1" type="ORF">QE152_g891</name>
</gene>
<proteinExistence type="predicted"/>
<dbReference type="AlphaFoldDB" id="A0AAW1NDU9"/>
<dbReference type="EMBL" id="JASPKY010000004">
    <property type="protein sequence ID" value="KAK9754884.1"/>
    <property type="molecule type" value="Genomic_DNA"/>
</dbReference>
<reference evidence="1 2" key="1">
    <citation type="journal article" date="2024" name="BMC Genomics">
        <title>De novo assembly and annotation of Popillia japonica's genome with initial clues to its potential as an invasive pest.</title>
        <authorList>
            <person name="Cucini C."/>
            <person name="Boschi S."/>
            <person name="Funari R."/>
            <person name="Cardaioli E."/>
            <person name="Iannotti N."/>
            <person name="Marturano G."/>
            <person name="Paoli F."/>
            <person name="Bruttini M."/>
            <person name="Carapelli A."/>
            <person name="Frati F."/>
            <person name="Nardi F."/>
        </authorList>
    </citation>
    <scope>NUCLEOTIDE SEQUENCE [LARGE SCALE GENOMIC DNA]</scope>
    <source>
        <strain evidence="1">DMR45628</strain>
    </source>
</reference>